<dbReference type="SUPFAM" id="SSF81383">
    <property type="entry name" value="F-box domain"/>
    <property type="match status" value="1"/>
</dbReference>
<dbReference type="OMA" id="CEMLQWP"/>
<dbReference type="PROSITE" id="PS50181">
    <property type="entry name" value="FBOX"/>
    <property type="match status" value="1"/>
</dbReference>
<sequence>MVSTVVVRRKRSRSPPHGFDSGRRTRPRPRSTPSSPDVARKRSRSPPHCSDREGPKRPRLVPSSADVGRKRPGPSSCGFDSAPCKRARPTMEVEPTGEGEAAAAAAAALPDDMLLEVFKRLPPPRDVVRCAAVCRRWRRVVSGAGAACLPRPPTHFGFFRNYGPSPLPPFVPTAGLSLDIGFLPVPPACGAVLVDARNRRLLLRELGPVYPRELRLLVCSPLEKMYVRVPPLFIAGHRVACCVLVPGEGVAFRVVVVLFGTDPNHFEVLIYSSVSSAWESATGPVHRNLVPRQGPSVVVGDVMYKLQAEDKYIMVVDVVKMTLSAVSLPDARTLLYAGNHWIGKTLDGRLCFFVIREQLTLVTWVLQASGKWVEQQPVDLRALMHPAFVGDLAHMKLSAKMSDQLRGFKLVSFAAFCEGTGTLFFVMADWVVMLDPRTGRLLRLWRNTDDSRPLGDVYPCEMLQWPPVLKNFGGSDEAGGV</sequence>
<dbReference type="Gene3D" id="1.20.1280.50">
    <property type="match status" value="1"/>
</dbReference>
<evidence type="ECO:0000256" key="1">
    <source>
        <dbReference type="SAM" id="MobiDB-lite"/>
    </source>
</evidence>
<dbReference type="eggNOG" id="ENOG502R5KY">
    <property type="taxonomic scope" value="Eukaryota"/>
</dbReference>
<dbReference type="Pfam" id="PF12937">
    <property type="entry name" value="F-box-like"/>
    <property type="match status" value="1"/>
</dbReference>
<dbReference type="HOGENOM" id="CLU_042347_0_0_1"/>
<dbReference type="SMART" id="SM00256">
    <property type="entry name" value="FBOX"/>
    <property type="match status" value="1"/>
</dbReference>
<dbReference type="CDD" id="cd09917">
    <property type="entry name" value="F-box_SF"/>
    <property type="match status" value="1"/>
</dbReference>
<feature type="region of interest" description="Disordered" evidence="1">
    <location>
        <begin position="1"/>
        <end position="96"/>
    </location>
</feature>
<evidence type="ECO:0000313" key="4">
    <source>
        <dbReference type="Proteomes" id="UP000000768"/>
    </source>
</evidence>
<name>C5WM15_SORBI</name>
<dbReference type="InterPro" id="IPR056594">
    <property type="entry name" value="AT5G49610-like_b-prop"/>
</dbReference>
<dbReference type="PANTHER" id="PTHR33207">
    <property type="entry name" value="F-BOX DOMAIN CONTAINING PROTEIN-RELATED"/>
    <property type="match status" value="1"/>
</dbReference>
<dbReference type="AlphaFoldDB" id="C5WM15"/>
<dbReference type="KEGG" id="sbi:8059966"/>
<dbReference type="STRING" id="4558.C5WM15"/>
<evidence type="ECO:0000259" key="2">
    <source>
        <dbReference type="PROSITE" id="PS50181"/>
    </source>
</evidence>
<dbReference type="EMBL" id="CM000760">
    <property type="protein sequence ID" value="EER93529.1"/>
    <property type="molecule type" value="Genomic_DNA"/>
</dbReference>
<feature type="domain" description="F-box" evidence="2">
    <location>
        <begin position="103"/>
        <end position="141"/>
    </location>
</feature>
<reference evidence="4" key="2">
    <citation type="journal article" date="2018" name="Plant J.">
        <title>The Sorghum bicolor reference genome: improved assembly, gene annotations, a transcriptome atlas, and signatures of genome organization.</title>
        <authorList>
            <person name="McCormick R.F."/>
            <person name="Truong S.K."/>
            <person name="Sreedasyam A."/>
            <person name="Jenkins J."/>
            <person name="Shu S."/>
            <person name="Sims D."/>
            <person name="Kennedy M."/>
            <person name="Amirebrahimi M."/>
            <person name="Weers B.D."/>
            <person name="McKinley B."/>
            <person name="Mattison A."/>
            <person name="Morishige D.T."/>
            <person name="Grimwood J."/>
            <person name="Schmutz J."/>
            <person name="Mullet J.E."/>
        </authorList>
    </citation>
    <scope>NUCLEOTIDE SEQUENCE [LARGE SCALE GENOMIC DNA]</scope>
    <source>
        <strain evidence="4">cv. BTx623</strain>
    </source>
</reference>
<reference evidence="3 4" key="1">
    <citation type="journal article" date="2009" name="Nature">
        <title>The Sorghum bicolor genome and the diversification of grasses.</title>
        <authorList>
            <person name="Paterson A.H."/>
            <person name="Bowers J.E."/>
            <person name="Bruggmann R."/>
            <person name="Dubchak I."/>
            <person name="Grimwood J."/>
            <person name="Gundlach H."/>
            <person name="Haberer G."/>
            <person name="Hellsten U."/>
            <person name="Mitros T."/>
            <person name="Poliakov A."/>
            <person name="Schmutz J."/>
            <person name="Spannagl M."/>
            <person name="Tang H."/>
            <person name="Wang X."/>
            <person name="Wicker T."/>
            <person name="Bharti A.K."/>
            <person name="Chapman J."/>
            <person name="Feltus F.A."/>
            <person name="Gowik U."/>
            <person name="Grigoriev I.V."/>
            <person name="Lyons E."/>
            <person name="Maher C.A."/>
            <person name="Martis M."/>
            <person name="Narechania A."/>
            <person name="Otillar R.P."/>
            <person name="Penning B.W."/>
            <person name="Salamov A.A."/>
            <person name="Wang Y."/>
            <person name="Zhang L."/>
            <person name="Carpita N.C."/>
            <person name="Freeling M."/>
            <person name="Gingle A.R."/>
            <person name="Hash C.T."/>
            <person name="Keller B."/>
            <person name="Klein P."/>
            <person name="Kresovich S."/>
            <person name="McCann M.C."/>
            <person name="Ming R."/>
            <person name="Peterson D.G."/>
            <person name="Mehboob-ur-Rahman"/>
            <person name="Ware D."/>
            <person name="Westhoff P."/>
            <person name="Mayer K.F."/>
            <person name="Messing J."/>
            <person name="Rokhsar D.S."/>
        </authorList>
    </citation>
    <scope>NUCLEOTIDE SEQUENCE [LARGE SCALE GENOMIC DNA]</scope>
    <source>
        <strain evidence="4">cv. BTx623</strain>
    </source>
</reference>
<dbReference type="InterPro" id="IPR001810">
    <property type="entry name" value="F-box_dom"/>
</dbReference>
<dbReference type="FunCoup" id="C5WM15">
    <property type="interactions" value="821"/>
</dbReference>
<dbReference type="OrthoDB" id="656694at2759"/>
<accession>C5WM15</accession>
<protein>
    <recommendedName>
        <fullName evidence="2">F-box domain-containing protein</fullName>
    </recommendedName>
</protein>
<gene>
    <name evidence="3" type="ORF">SORBI_3001G105800</name>
</gene>
<dbReference type="Proteomes" id="UP000000768">
    <property type="component" value="Chromosome 1"/>
</dbReference>
<organism evidence="3 4">
    <name type="scientific">Sorghum bicolor</name>
    <name type="common">Sorghum</name>
    <name type="synonym">Sorghum vulgare</name>
    <dbReference type="NCBI Taxonomy" id="4558"/>
    <lineage>
        <taxon>Eukaryota</taxon>
        <taxon>Viridiplantae</taxon>
        <taxon>Streptophyta</taxon>
        <taxon>Embryophyta</taxon>
        <taxon>Tracheophyta</taxon>
        <taxon>Spermatophyta</taxon>
        <taxon>Magnoliopsida</taxon>
        <taxon>Liliopsida</taxon>
        <taxon>Poales</taxon>
        <taxon>Poaceae</taxon>
        <taxon>PACMAD clade</taxon>
        <taxon>Panicoideae</taxon>
        <taxon>Andropogonodae</taxon>
        <taxon>Andropogoneae</taxon>
        <taxon>Sorghinae</taxon>
        <taxon>Sorghum</taxon>
    </lineage>
</organism>
<dbReference type="InterPro" id="IPR036047">
    <property type="entry name" value="F-box-like_dom_sf"/>
</dbReference>
<evidence type="ECO:0000313" key="3">
    <source>
        <dbReference type="EMBL" id="EER93529.1"/>
    </source>
</evidence>
<keyword evidence="4" id="KW-1185">Reference proteome</keyword>
<dbReference type="Gramene" id="EER93529">
    <property type="protein sequence ID" value="EER93529"/>
    <property type="gene ID" value="SORBI_3001G105800"/>
</dbReference>
<dbReference type="InParanoid" id="C5WM15"/>
<proteinExistence type="predicted"/>
<dbReference type="Pfam" id="PF23635">
    <property type="entry name" value="Beta-prop_AT5G49610-like"/>
    <property type="match status" value="1"/>
</dbReference>